<dbReference type="InterPro" id="IPR029060">
    <property type="entry name" value="PIN-like_dom_sf"/>
</dbReference>
<dbReference type="KEGG" id="nmv:NITMOv2_3055"/>
<protein>
    <recommendedName>
        <fullName evidence="1">PIN domain-containing protein</fullName>
    </recommendedName>
</protein>
<evidence type="ECO:0000313" key="2">
    <source>
        <dbReference type="EMBL" id="ALA59454.1"/>
    </source>
</evidence>
<dbReference type="PATRIC" id="fig|42253.5.peg.3012"/>
<dbReference type="Proteomes" id="UP000069205">
    <property type="component" value="Chromosome"/>
</dbReference>
<evidence type="ECO:0000313" key="3">
    <source>
        <dbReference type="Proteomes" id="UP000069205"/>
    </source>
</evidence>
<dbReference type="InterPro" id="IPR002716">
    <property type="entry name" value="PIN_dom"/>
</dbReference>
<dbReference type="Pfam" id="PF01850">
    <property type="entry name" value="PIN"/>
    <property type="match status" value="1"/>
</dbReference>
<dbReference type="Gene3D" id="3.40.50.1010">
    <property type="entry name" value="5'-nuclease"/>
    <property type="match status" value="1"/>
</dbReference>
<dbReference type="AlphaFoldDB" id="A0A0K2GF36"/>
<dbReference type="OrthoDB" id="13900at2"/>
<feature type="domain" description="PIN" evidence="1">
    <location>
        <begin position="8"/>
        <end position="125"/>
    </location>
</feature>
<sequence length="152" mass="16747">MNGSAAFLVDTNVLVYAYDAQAGSKRERAIALLDTLAARQIGALTPQILSEFFVVVTQKLSPPLTAAEAERSLTNYARSWIIYDLTSLIVLEAVRGHQRHRLAYWDSLVWAAAKIHGVPNVLSEDFSDGSLLEGVKFINPFSSHFEIATLKV</sequence>
<reference evidence="2 3" key="1">
    <citation type="journal article" date="2015" name="Proc. Natl. Acad. Sci. U.S.A.">
        <title>Expanded metabolic versatility of ubiquitous nitrite-oxidizing bacteria from the genus Nitrospira.</title>
        <authorList>
            <person name="Koch H."/>
            <person name="Lucker S."/>
            <person name="Albertsen M."/>
            <person name="Kitzinger K."/>
            <person name="Herbold C."/>
            <person name="Spieck E."/>
            <person name="Nielsen P.H."/>
            <person name="Wagner M."/>
            <person name="Daims H."/>
        </authorList>
    </citation>
    <scope>NUCLEOTIDE SEQUENCE [LARGE SCALE GENOMIC DNA]</scope>
    <source>
        <strain evidence="2 3">NSP M-1</strain>
    </source>
</reference>
<proteinExistence type="predicted"/>
<dbReference type="STRING" id="42253.NITMOv2_3055"/>
<evidence type="ECO:0000259" key="1">
    <source>
        <dbReference type="Pfam" id="PF01850"/>
    </source>
</evidence>
<organism evidence="2 3">
    <name type="scientific">Nitrospira moscoviensis</name>
    <dbReference type="NCBI Taxonomy" id="42253"/>
    <lineage>
        <taxon>Bacteria</taxon>
        <taxon>Pseudomonadati</taxon>
        <taxon>Nitrospirota</taxon>
        <taxon>Nitrospiria</taxon>
        <taxon>Nitrospirales</taxon>
        <taxon>Nitrospiraceae</taxon>
        <taxon>Nitrospira</taxon>
    </lineage>
</organism>
<keyword evidence="3" id="KW-1185">Reference proteome</keyword>
<dbReference type="EMBL" id="CP011801">
    <property type="protein sequence ID" value="ALA59454.1"/>
    <property type="molecule type" value="Genomic_DNA"/>
</dbReference>
<dbReference type="RefSeq" id="WP_053380458.1">
    <property type="nucleotide sequence ID" value="NZ_CP011801.1"/>
</dbReference>
<dbReference type="CDD" id="cd18692">
    <property type="entry name" value="PIN_VapC-like"/>
    <property type="match status" value="1"/>
</dbReference>
<accession>A0A0K2GF36</accession>
<dbReference type="SUPFAM" id="SSF88723">
    <property type="entry name" value="PIN domain-like"/>
    <property type="match status" value="1"/>
</dbReference>
<gene>
    <name evidence="2" type="ORF">NITMOv2_3055</name>
</gene>
<name>A0A0K2GF36_NITMO</name>